<keyword evidence="2" id="KW-1185">Reference proteome</keyword>
<evidence type="ECO:0000313" key="1">
    <source>
        <dbReference type="EMBL" id="MBB6102356.1"/>
    </source>
</evidence>
<gene>
    <name evidence="1" type="ORF">F4827_002205</name>
</gene>
<dbReference type="SUPFAM" id="SSF53850">
    <property type="entry name" value="Periplasmic binding protein-like II"/>
    <property type="match status" value="1"/>
</dbReference>
<dbReference type="Gene3D" id="3.40.190.270">
    <property type="match status" value="1"/>
</dbReference>
<name>A0A7W9WSL0_9BURK</name>
<evidence type="ECO:0000313" key="2">
    <source>
        <dbReference type="Proteomes" id="UP000571554"/>
    </source>
</evidence>
<accession>A0A7W9WSL0</accession>
<dbReference type="AlphaFoldDB" id="A0A7W9WSL0"/>
<reference evidence="1 2" key="1">
    <citation type="submission" date="2020-08" db="EMBL/GenBank/DDBJ databases">
        <title>Above-ground endophytic microbial communities from plants in different locations in the United States.</title>
        <authorList>
            <person name="Frank C."/>
        </authorList>
    </citation>
    <scope>NUCLEOTIDE SEQUENCE [LARGE SCALE GENOMIC DNA]</scope>
    <source>
        <strain evidence="1 2">WP4_2_2</strain>
    </source>
</reference>
<dbReference type="Proteomes" id="UP000571554">
    <property type="component" value="Unassembled WGS sequence"/>
</dbReference>
<protein>
    <submittedName>
        <fullName evidence="1">ABC-type nitrate/sulfonate/bicarbonate transport system substrate-binding protein</fullName>
    </submittedName>
</protein>
<proteinExistence type="predicted"/>
<organism evidence="1 2">
    <name type="scientific">Paraburkholderia bannensis</name>
    <dbReference type="NCBI Taxonomy" id="765414"/>
    <lineage>
        <taxon>Bacteria</taxon>
        <taxon>Pseudomonadati</taxon>
        <taxon>Pseudomonadota</taxon>
        <taxon>Betaproteobacteria</taxon>
        <taxon>Burkholderiales</taxon>
        <taxon>Burkholderiaceae</taxon>
        <taxon>Paraburkholderia</taxon>
    </lineage>
</organism>
<dbReference type="PANTHER" id="PTHR30024:SF42">
    <property type="entry name" value="ALIPHATIC SULFONATES-BINDING PROTEIN-RELATED"/>
    <property type="match status" value="1"/>
</dbReference>
<dbReference type="PANTHER" id="PTHR30024">
    <property type="entry name" value="ALIPHATIC SULFONATES-BINDING PROTEIN-RELATED"/>
    <property type="match status" value="1"/>
</dbReference>
<comment type="caution">
    <text evidence="1">The sequence shown here is derived from an EMBL/GenBank/DDBJ whole genome shotgun (WGS) entry which is preliminary data.</text>
</comment>
<sequence length="358" mass="38964">MTSKSDSSSALSQPLWYARSPVPTPLGIAVHLGWLNGELSADGVAIRSLRDSAQHDHSSISDHTLAQSFRQGGSIPAIWARSNGARTRVIGLSWVDESQLILTLPATGIRSVAALRGRRIAIPRRRSDRIDIFRASALRGFVNALSLQGLTTRDVELVEIAARTLQSVETHNEATRAASPEGFNSRSLYAAEAAALLRGEVDAIYVKGSTGLEIAQLIGAQVVIDIGFHPEPRIRNNNGTPRPLTVNADVLAQHPDIVEGFLKLVVDAGEWARAHPDETADYVAQETASSVEWVHAAYGPNVHHHLGINLEPESIAALAEFKDFLHEWDCLEADFDVNDWIDPRPLNAVLQPALRKHA</sequence>
<dbReference type="EMBL" id="JACHBW010000005">
    <property type="protein sequence ID" value="MBB6102356.1"/>
    <property type="molecule type" value="Genomic_DNA"/>
</dbReference>
<dbReference type="Gene3D" id="3.40.190.10">
    <property type="entry name" value="Periplasmic binding protein-like II"/>
    <property type="match status" value="1"/>
</dbReference>
<dbReference type="RefSeq" id="WP_183723851.1">
    <property type="nucleotide sequence ID" value="NZ_JACHBW010000005.1"/>
</dbReference>